<organism evidence="2 3">
    <name type="scientific">Coprinellus micaceus</name>
    <name type="common">Glistening ink-cap mushroom</name>
    <name type="synonym">Coprinus micaceus</name>
    <dbReference type="NCBI Taxonomy" id="71717"/>
    <lineage>
        <taxon>Eukaryota</taxon>
        <taxon>Fungi</taxon>
        <taxon>Dikarya</taxon>
        <taxon>Basidiomycota</taxon>
        <taxon>Agaricomycotina</taxon>
        <taxon>Agaricomycetes</taxon>
        <taxon>Agaricomycetidae</taxon>
        <taxon>Agaricales</taxon>
        <taxon>Agaricineae</taxon>
        <taxon>Psathyrellaceae</taxon>
        <taxon>Coprinellus</taxon>
    </lineage>
</organism>
<reference evidence="2 3" key="1">
    <citation type="journal article" date="2019" name="Nat. Ecol. Evol.">
        <title>Megaphylogeny resolves global patterns of mushroom evolution.</title>
        <authorList>
            <person name="Varga T."/>
            <person name="Krizsan K."/>
            <person name="Foldi C."/>
            <person name="Dima B."/>
            <person name="Sanchez-Garcia M."/>
            <person name="Sanchez-Ramirez S."/>
            <person name="Szollosi G.J."/>
            <person name="Szarkandi J.G."/>
            <person name="Papp V."/>
            <person name="Albert L."/>
            <person name="Andreopoulos W."/>
            <person name="Angelini C."/>
            <person name="Antonin V."/>
            <person name="Barry K.W."/>
            <person name="Bougher N.L."/>
            <person name="Buchanan P."/>
            <person name="Buyck B."/>
            <person name="Bense V."/>
            <person name="Catcheside P."/>
            <person name="Chovatia M."/>
            <person name="Cooper J."/>
            <person name="Damon W."/>
            <person name="Desjardin D."/>
            <person name="Finy P."/>
            <person name="Geml J."/>
            <person name="Haridas S."/>
            <person name="Hughes K."/>
            <person name="Justo A."/>
            <person name="Karasinski D."/>
            <person name="Kautmanova I."/>
            <person name="Kiss B."/>
            <person name="Kocsube S."/>
            <person name="Kotiranta H."/>
            <person name="LaButti K.M."/>
            <person name="Lechner B.E."/>
            <person name="Liimatainen K."/>
            <person name="Lipzen A."/>
            <person name="Lukacs Z."/>
            <person name="Mihaltcheva S."/>
            <person name="Morgado L.N."/>
            <person name="Niskanen T."/>
            <person name="Noordeloos M.E."/>
            <person name="Ohm R.A."/>
            <person name="Ortiz-Santana B."/>
            <person name="Ovrebo C."/>
            <person name="Racz N."/>
            <person name="Riley R."/>
            <person name="Savchenko A."/>
            <person name="Shiryaev A."/>
            <person name="Soop K."/>
            <person name="Spirin V."/>
            <person name="Szebenyi C."/>
            <person name="Tomsovsky M."/>
            <person name="Tulloss R.E."/>
            <person name="Uehling J."/>
            <person name="Grigoriev I.V."/>
            <person name="Vagvolgyi C."/>
            <person name="Papp T."/>
            <person name="Martin F.M."/>
            <person name="Miettinen O."/>
            <person name="Hibbett D.S."/>
            <person name="Nagy L.G."/>
        </authorList>
    </citation>
    <scope>NUCLEOTIDE SEQUENCE [LARGE SCALE GENOMIC DNA]</scope>
    <source>
        <strain evidence="2 3">FP101781</strain>
    </source>
</reference>
<dbReference type="EMBL" id="QPFP01000004">
    <property type="protein sequence ID" value="TEB37103.1"/>
    <property type="molecule type" value="Genomic_DNA"/>
</dbReference>
<protein>
    <submittedName>
        <fullName evidence="2">Uncharacterized protein</fullName>
    </submittedName>
</protein>
<keyword evidence="3" id="KW-1185">Reference proteome</keyword>
<evidence type="ECO:0000313" key="3">
    <source>
        <dbReference type="Proteomes" id="UP000298030"/>
    </source>
</evidence>
<evidence type="ECO:0000313" key="2">
    <source>
        <dbReference type="EMBL" id="TEB37103.1"/>
    </source>
</evidence>
<gene>
    <name evidence="2" type="ORF">FA13DRAFT_1726237</name>
</gene>
<comment type="caution">
    <text evidence="2">The sequence shown here is derived from an EMBL/GenBank/DDBJ whole genome shotgun (WGS) entry which is preliminary data.</text>
</comment>
<name>A0A4Y7TSE1_COPMI</name>
<accession>A0A4Y7TSE1</accession>
<dbReference type="AlphaFoldDB" id="A0A4Y7TSE1"/>
<dbReference type="OrthoDB" id="3210666at2759"/>
<evidence type="ECO:0000256" key="1">
    <source>
        <dbReference type="SAM" id="MobiDB-lite"/>
    </source>
</evidence>
<dbReference type="Proteomes" id="UP000298030">
    <property type="component" value="Unassembled WGS sequence"/>
</dbReference>
<sequence>MKVGGIERPMCDPVKKTLRVDPRALEFVVFMFPGKSSLPSGCLWSLRVWLRVNSVDHRLFGEDEVWVGKDPDFNAIGDASFARLKHQNGSSGNGLYVGRAPVSFGVKWTRIQGNLFKYSMEYEAGGVGGVIFEDVRLKLDVGPRSVGFLIFTVPSNSVPPGASHKLRVWIRTLVPPSSLVPSLDPSQPQQQNFTGLPFNDSYLYQRLYKTDDFKVGAHLQFESLGPKMIMAFSMGGPEVVGLAHAPHGGGGKGRKHSASGSLGSVDEAGPDL</sequence>
<proteinExistence type="predicted"/>
<feature type="region of interest" description="Disordered" evidence="1">
    <location>
        <begin position="243"/>
        <end position="272"/>
    </location>
</feature>